<dbReference type="InterPro" id="IPR045584">
    <property type="entry name" value="Pilin-like"/>
</dbReference>
<evidence type="ECO:0000256" key="8">
    <source>
        <dbReference type="ARBA" id="ARBA00023287"/>
    </source>
</evidence>
<feature type="transmembrane region" description="Helical" evidence="11">
    <location>
        <begin position="50"/>
        <end position="71"/>
    </location>
</feature>
<dbReference type="Proteomes" id="UP000000664">
    <property type="component" value="Chromosome"/>
</dbReference>
<evidence type="ECO:0000256" key="4">
    <source>
        <dbReference type="ARBA" id="ARBA00022481"/>
    </source>
</evidence>
<proteinExistence type="inferred from homology"/>
<dbReference type="InterPro" id="IPR016940">
    <property type="entry name" value="ComGC"/>
</dbReference>
<dbReference type="EMBL" id="CP000413">
    <property type="protein sequence ID" value="ABJ60636.1"/>
    <property type="molecule type" value="Genomic_DNA"/>
</dbReference>
<dbReference type="NCBIfam" id="TIGR02532">
    <property type="entry name" value="IV_pilin_GFxxxE"/>
    <property type="match status" value="1"/>
</dbReference>
<dbReference type="AlphaFoldDB" id="A0A805ZZS6"/>
<dbReference type="Pfam" id="PF07963">
    <property type="entry name" value="N_methyl"/>
    <property type="match status" value="1"/>
</dbReference>
<evidence type="ECO:0000313" key="13">
    <source>
        <dbReference type="Proteomes" id="UP000000664"/>
    </source>
</evidence>
<comment type="subcellular location">
    <subcellularLocation>
        <location evidence="1">Cell membrane</location>
        <topology evidence="1">Single-pass membrane protein</topology>
    </subcellularLocation>
    <subcellularLocation>
        <location evidence="2">Cell surface</location>
    </subcellularLocation>
</comment>
<keyword evidence="3" id="KW-1003">Cell membrane</keyword>
<evidence type="ECO:0000256" key="2">
    <source>
        <dbReference type="ARBA" id="ARBA00004241"/>
    </source>
</evidence>
<feature type="compositionally biased region" description="Basic and acidic residues" evidence="10">
    <location>
        <begin position="73"/>
        <end position="86"/>
    </location>
</feature>
<organism evidence="12 13">
    <name type="scientific">Lactobacillus gasseri (strain ATCC 33323 / DSM 20243 / BCRC 14619 / CIP 102991 / JCM 1131 / KCTC 3163 / NCIMB 11718 / NCTC 13722 / AM63)</name>
    <dbReference type="NCBI Taxonomy" id="324831"/>
    <lineage>
        <taxon>Bacteria</taxon>
        <taxon>Bacillati</taxon>
        <taxon>Bacillota</taxon>
        <taxon>Bacilli</taxon>
        <taxon>Lactobacillales</taxon>
        <taxon>Lactobacillaceae</taxon>
        <taxon>Lactobacillus</taxon>
    </lineage>
</organism>
<keyword evidence="4" id="KW-0488">Methylation</keyword>
<evidence type="ECO:0000256" key="1">
    <source>
        <dbReference type="ARBA" id="ARBA00004162"/>
    </source>
</evidence>
<reference evidence="12 13" key="1">
    <citation type="journal article" date="2006" name="Proc. Natl. Acad. Sci. U.S.A.">
        <title>Comparative genomics of the lactic acid bacteria.</title>
        <authorList>
            <person name="Makarova K."/>
            <person name="Slesarev A."/>
            <person name="Wolf Y."/>
            <person name="Sorokin A."/>
            <person name="Mirkin B."/>
            <person name="Koonin E."/>
            <person name="Pavlov A."/>
            <person name="Pavlova N."/>
            <person name="Karamychev V."/>
            <person name="Polouchine N."/>
            <person name="Shakhova V."/>
            <person name="Grigoriev I."/>
            <person name="Lou Y."/>
            <person name="Rohksar D."/>
            <person name="Lucas S."/>
            <person name="Huang K."/>
            <person name="Goodstein D.M."/>
            <person name="Hawkins T."/>
            <person name="Plengvidhya V."/>
            <person name="Welker D."/>
            <person name="Hughes J."/>
            <person name="Goh Y."/>
            <person name="Benson A."/>
            <person name="Baldwin K."/>
            <person name="Lee J.H."/>
            <person name="Diaz-Muniz I."/>
            <person name="Dosti B."/>
            <person name="Smeianov V."/>
            <person name="Wechter W."/>
            <person name="Barabote R."/>
            <person name="Lorca G."/>
            <person name="Altermann E."/>
            <person name="Barrangou R."/>
            <person name="Ganesan B."/>
            <person name="Xie Y."/>
            <person name="Rawsthorne H."/>
            <person name="Tamir D."/>
            <person name="Parker C."/>
            <person name="Breidt F."/>
            <person name="Broadbent J."/>
            <person name="Hutkins R."/>
            <person name="O'Sullivan D."/>
            <person name="Steele J."/>
            <person name="Unlu G."/>
            <person name="Saier M."/>
            <person name="Klaenhammer T."/>
            <person name="Richardson P."/>
            <person name="Kozyavkin S."/>
            <person name="Weimer B."/>
            <person name="Mills D."/>
        </authorList>
    </citation>
    <scope>NUCLEOTIDE SEQUENCE [LARGE SCALE GENOMIC DNA]</scope>
    <source>
        <strain evidence="13">ATCC 33323 / DSM 20243 / BCRC 14619 / CIP 102991 / JCM 1131 / KCTC 3163 / NCIMB 11718 / NCTC 13722 / AM63</strain>
    </source>
</reference>
<dbReference type="SUPFAM" id="SSF54523">
    <property type="entry name" value="Pili subunits"/>
    <property type="match status" value="1"/>
</dbReference>
<sequence>MLYFYWNLYSGDVFENFNANVSFNGNNVEGKMKKLKQFIMKNKRVKGFTLVEMVIVIAIIAMLILLIVPGLSKQKERATSKTDEALRTTVETQRQLAADNGDGTSLEELVKKEYISQKQKERYEKLPQK</sequence>
<evidence type="ECO:0000256" key="7">
    <source>
        <dbReference type="ARBA" id="ARBA00023136"/>
    </source>
</evidence>
<name>A0A805ZZS6_LACGA</name>
<dbReference type="NCBIfam" id="NF040999">
    <property type="entry name" value="pilin_ComGC"/>
    <property type="match status" value="1"/>
</dbReference>
<keyword evidence="5 11" id="KW-0812">Transmembrane</keyword>
<feature type="region of interest" description="Disordered" evidence="10">
    <location>
        <begin position="73"/>
        <end position="103"/>
    </location>
</feature>
<dbReference type="GO" id="GO:0005886">
    <property type="term" value="C:plasma membrane"/>
    <property type="evidence" value="ECO:0007669"/>
    <property type="project" value="UniProtKB-SubCell"/>
</dbReference>
<keyword evidence="7 11" id="KW-0472">Membrane</keyword>
<dbReference type="InterPro" id="IPR012902">
    <property type="entry name" value="N_methyl_site"/>
</dbReference>
<evidence type="ECO:0000313" key="12">
    <source>
        <dbReference type="EMBL" id="ABJ60636.1"/>
    </source>
</evidence>
<evidence type="ECO:0000256" key="6">
    <source>
        <dbReference type="ARBA" id="ARBA00022989"/>
    </source>
</evidence>
<dbReference type="Gene3D" id="3.30.700.10">
    <property type="entry name" value="Glycoprotein, Type 4 Pilin"/>
    <property type="match status" value="1"/>
</dbReference>
<keyword evidence="6 11" id="KW-1133">Transmembrane helix</keyword>
<accession>A0A805ZZS6</accession>
<dbReference type="KEGG" id="lga:LGAS_1273"/>
<evidence type="ECO:0000256" key="5">
    <source>
        <dbReference type="ARBA" id="ARBA00022692"/>
    </source>
</evidence>
<evidence type="ECO:0000256" key="3">
    <source>
        <dbReference type="ARBA" id="ARBA00022475"/>
    </source>
</evidence>
<evidence type="ECO:0000256" key="10">
    <source>
        <dbReference type="SAM" id="MobiDB-lite"/>
    </source>
</evidence>
<protein>
    <submittedName>
        <fullName evidence="12">Competence protein ComGC</fullName>
    </submittedName>
</protein>
<dbReference type="GO" id="GO:0009986">
    <property type="term" value="C:cell surface"/>
    <property type="evidence" value="ECO:0007669"/>
    <property type="project" value="UniProtKB-SubCell"/>
</dbReference>
<comment type="similarity">
    <text evidence="9">Belongs to the ComGC family.</text>
</comment>
<evidence type="ECO:0000256" key="9">
    <source>
        <dbReference type="ARBA" id="ARBA00043982"/>
    </source>
</evidence>
<dbReference type="PROSITE" id="PS00409">
    <property type="entry name" value="PROKAR_NTER_METHYL"/>
    <property type="match status" value="1"/>
</dbReference>
<dbReference type="GO" id="GO:0030420">
    <property type="term" value="P:establishment of competence for transformation"/>
    <property type="evidence" value="ECO:0007669"/>
    <property type="project" value="UniProtKB-KW"/>
</dbReference>
<keyword evidence="8" id="KW-0178">Competence</keyword>
<evidence type="ECO:0000256" key="11">
    <source>
        <dbReference type="SAM" id="Phobius"/>
    </source>
</evidence>
<gene>
    <name evidence="12" type="ordered locus">LGAS_1273</name>
</gene>